<evidence type="ECO:0000256" key="1">
    <source>
        <dbReference type="SAM" id="MobiDB-lite"/>
    </source>
</evidence>
<dbReference type="AlphaFoldDB" id="A0A7C9RKA8"/>
<dbReference type="Proteomes" id="UP000480266">
    <property type="component" value="Unassembled WGS sequence"/>
</dbReference>
<proteinExistence type="predicted"/>
<keyword evidence="3" id="KW-1185">Reference proteome</keyword>
<protein>
    <submittedName>
        <fullName evidence="2">Uncharacterized protein</fullName>
    </submittedName>
</protein>
<accession>A0A7C9RKA8</accession>
<reference evidence="2" key="1">
    <citation type="submission" date="2020-02" db="EMBL/GenBank/DDBJ databases">
        <title>Draft genome sequence of Candidatus Afipia apatlaquensis IBT-C3, a potential strain for decolorization of textile dyes.</title>
        <authorList>
            <person name="Sanchez-Reyes A."/>
            <person name="Breton-Deval L."/>
            <person name="Mangelson H."/>
            <person name="Sanchez-Flores A."/>
        </authorList>
    </citation>
    <scope>NUCLEOTIDE SEQUENCE [LARGE SCALE GENOMIC DNA]</scope>
    <source>
        <strain evidence="2">IBT-C3</strain>
    </source>
</reference>
<organism evidence="2 3">
    <name type="scientific">Candidatus Afipia apatlaquensis</name>
    <dbReference type="NCBI Taxonomy" id="2712852"/>
    <lineage>
        <taxon>Bacteria</taxon>
        <taxon>Pseudomonadati</taxon>
        <taxon>Pseudomonadota</taxon>
        <taxon>Alphaproteobacteria</taxon>
        <taxon>Hyphomicrobiales</taxon>
        <taxon>Nitrobacteraceae</taxon>
        <taxon>Afipia</taxon>
    </lineage>
</organism>
<evidence type="ECO:0000313" key="3">
    <source>
        <dbReference type="Proteomes" id="UP000480266"/>
    </source>
</evidence>
<gene>
    <name evidence="2" type="ORF">G4V63_31780</name>
</gene>
<name>A0A7C9RKA8_9BRAD</name>
<feature type="region of interest" description="Disordered" evidence="1">
    <location>
        <begin position="1"/>
        <end position="22"/>
    </location>
</feature>
<comment type="caution">
    <text evidence="2">The sequence shown here is derived from an EMBL/GenBank/DDBJ whole genome shotgun (WGS) entry which is preliminary data.</text>
</comment>
<dbReference type="EMBL" id="JAAMRR010001630">
    <property type="protein sequence ID" value="NGX99603.1"/>
    <property type="molecule type" value="Genomic_DNA"/>
</dbReference>
<sequence length="64" mass="7330">MTDPSDLIRRASELTERADHEDDVETRDRLLRIAAYYVQIAESEEWLAAHPASVASLSDFLVKR</sequence>
<evidence type="ECO:0000313" key="2">
    <source>
        <dbReference type="EMBL" id="NGX99603.1"/>
    </source>
</evidence>